<feature type="domain" description="Ferritin-like diiron" evidence="10">
    <location>
        <begin position="1"/>
        <end position="145"/>
    </location>
</feature>
<comment type="function">
    <text evidence="1 9">Iron-storage protein.</text>
</comment>
<dbReference type="CDD" id="cd01055">
    <property type="entry name" value="Nonheme_Ferritin"/>
    <property type="match status" value="1"/>
</dbReference>
<organism evidence="11 12">
    <name type="scientific">Clostridium fallax</name>
    <dbReference type="NCBI Taxonomy" id="1533"/>
    <lineage>
        <taxon>Bacteria</taxon>
        <taxon>Bacillati</taxon>
        <taxon>Bacillota</taxon>
        <taxon>Clostridia</taxon>
        <taxon>Eubacteriales</taxon>
        <taxon>Clostridiaceae</taxon>
        <taxon>Clostridium</taxon>
    </lineage>
</organism>
<dbReference type="Proteomes" id="UP000184035">
    <property type="component" value="Unassembled WGS sequence"/>
</dbReference>
<evidence type="ECO:0000256" key="8">
    <source>
        <dbReference type="PIRSR" id="PIRSR601519-1"/>
    </source>
</evidence>
<dbReference type="STRING" id="1533.SAMN05443638_11917"/>
<dbReference type="Pfam" id="PF00210">
    <property type="entry name" value="Ferritin"/>
    <property type="match status" value="1"/>
</dbReference>
<feature type="binding site" evidence="8">
    <location>
        <position position="94"/>
    </location>
    <ligand>
        <name>Fe cation</name>
        <dbReference type="ChEBI" id="CHEBI:24875"/>
        <label>1</label>
    </ligand>
</feature>
<keyword evidence="5" id="KW-0560">Oxidoreductase</keyword>
<evidence type="ECO:0000256" key="5">
    <source>
        <dbReference type="ARBA" id="ARBA00023002"/>
    </source>
</evidence>
<evidence type="ECO:0000259" key="10">
    <source>
        <dbReference type="PROSITE" id="PS50905"/>
    </source>
</evidence>
<gene>
    <name evidence="11" type="ORF">SAMN05443638_11917</name>
</gene>
<dbReference type="PANTHER" id="PTHR11431:SF127">
    <property type="entry name" value="BACTERIAL NON-HEME FERRITIN"/>
    <property type="match status" value="1"/>
</dbReference>
<comment type="subcellular location">
    <subcellularLocation>
        <location evidence="9">Cytoplasm</location>
    </subcellularLocation>
</comment>
<dbReference type="PANTHER" id="PTHR11431">
    <property type="entry name" value="FERRITIN"/>
    <property type="match status" value="1"/>
</dbReference>
<evidence type="ECO:0000313" key="12">
    <source>
        <dbReference type="Proteomes" id="UP000184035"/>
    </source>
</evidence>
<evidence type="ECO:0000313" key="11">
    <source>
        <dbReference type="EMBL" id="SHE94213.1"/>
    </source>
</evidence>
<dbReference type="OrthoDB" id="9801481at2"/>
<dbReference type="GO" id="GO:0008198">
    <property type="term" value="F:ferrous iron binding"/>
    <property type="evidence" value="ECO:0007669"/>
    <property type="project" value="TreeGrafter"/>
</dbReference>
<protein>
    <recommendedName>
        <fullName evidence="9">Ferritin</fullName>
        <ecNumber evidence="9">1.16.3.2</ecNumber>
    </recommendedName>
</protein>
<sequence>MVSKKLENLINDQINYELYSAYLYLSMSNYFESKGLKGFANWFMVQYKEETDHAMFFYKYLQNAGGTVKFNSIPKPQDSFESPMDVFQTTLSHEHKISELINNLATIARDESDFRTSQFLLWFISEQAEEEANTEDNIKRLKLAGDSGLLLLDQELGQRVYAIAANPPFVL</sequence>
<evidence type="ECO:0000256" key="9">
    <source>
        <dbReference type="RuleBase" id="RU361145"/>
    </source>
</evidence>
<dbReference type="Gene3D" id="1.20.1260.10">
    <property type="match status" value="1"/>
</dbReference>
<keyword evidence="9" id="KW-0963">Cytoplasm</keyword>
<proteinExistence type="inferred from homology"/>
<evidence type="ECO:0000256" key="6">
    <source>
        <dbReference type="ARBA" id="ARBA00023004"/>
    </source>
</evidence>
<accession>A0A1M4XLT6</accession>
<dbReference type="GO" id="GO:0004322">
    <property type="term" value="F:ferroxidase activity"/>
    <property type="evidence" value="ECO:0007669"/>
    <property type="project" value="TreeGrafter"/>
</dbReference>
<comment type="catalytic activity">
    <reaction evidence="7 9">
        <text>4 Fe(2+) + O2 + 6 H2O = 4 iron(III) oxide-hydroxide + 12 H(+)</text>
        <dbReference type="Rhea" id="RHEA:11972"/>
        <dbReference type="ChEBI" id="CHEBI:15377"/>
        <dbReference type="ChEBI" id="CHEBI:15378"/>
        <dbReference type="ChEBI" id="CHEBI:15379"/>
        <dbReference type="ChEBI" id="CHEBI:29033"/>
        <dbReference type="ChEBI" id="CHEBI:78619"/>
        <dbReference type="EC" id="1.16.3.2"/>
    </reaction>
</comment>
<evidence type="ECO:0000256" key="3">
    <source>
        <dbReference type="ARBA" id="ARBA00022434"/>
    </source>
</evidence>
<dbReference type="InterPro" id="IPR001519">
    <property type="entry name" value="Ferritin"/>
</dbReference>
<dbReference type="PROSITE" id="PS50905">
    <property type="entry name" value="FERRITIN_LIKE"/>
    <property type="match status" value="1"/>
</dbReference>
<feature type="binding site" evidence="8">
    <location>
        <position position="127"/>
    </location>
    <ligand>
        <name>Fe cation</name>
        <dbReference type="ChEBI" id="CHEBI:24875"/>
        <label>1</label>
    </ligand>
</feature>
<keyword evidence="3 9" id="KW-0409">Iron storage</keyword>
<evidence type="ECO:0000256" key="2">
    <source>
        <dbReference type="ARBA" id="ARBA00006950"/>
    </source>
</evidence>
<dbReference type="GO" id="GO:0005829">
    <property type="term" value="C:cytosol"/>
    <property type="evidence" value="ECO:0007669"/>
    <property type="project" value="TreeGrafter"/>
</dbReference>
<dbReference type="GO" id="GO:0042802">
    <property type="term" value="F:identical protein binding"/>
    <property type="evidence" value="ECO:0007669"/>
    <property type="project" value="UniProtKB-ARBA"/>
</dbReference>
<feature type="binding site" evidence="8">
    <location>
        <position position="50"/>
    </location>
    <ligand>
        <name>Fe cation</name>
        <dbReference type="ChEBI" id="CHEBI:24875"/>
        <label>1</label>
    </ligand>
</feature>
<keyword evidence="12" id="KW-1185">Reference proteome</keyword>
<dbReference type="InterPro" id="IPR009040">
    <property type="entry name" value="Ferritin-like_diiron"/>
</dbReference>
<dbReference type="InterPro" id="IPR012347">
    <property type="entry name" value="Ferritin-like"/>
</dbReference>
<dbReference type="GO" id="GO:0008199">
    <property type="term" value="F:ferric iron binding"/>
    <property type="evidence" value="ECO:0007669"/>
    <property type="project" value="InterPro"/>
</dbReference>
<comment type="similarity">
    <text evidence="2 9">Belongs to the ferritin family. Prokaryotic subfamily.</text>
</comment>
<reference evidence="11 12" key="1">
    <citation type="submission" date="2016-11" db="EMBL/GenBank/DDBJ databases">
        <authorList>
            <person name="Jaros S."/>
            <person name="Januszkiewicz K."/>
            <person name="Wedrychowicz H."/>
        </authorList>
    </citation>
    <scope>NUCLEOTIDE SEQUENCE [LARGE SCALE GENOMIC DNA]</scope>
    <source>
        <strain evidence="11 12">DSM 2631</strain>
    </source>
</reference>
<dbReference type="FunFam" id="1.20.1260.10:FF:000001">
    <property type="entry name" value="Non-heme ferritin"/>
    <property type="match status" value="1"/>
</dbReference>
<dbReference type="GO" id="GO:0006879">
    <property type="term" value="P:intracellular iron ion homeostasis"/>
    <property type="evidence" value="ECO:0007669"/>
    <property type="project" value="UniProtKB-KW"/>
</dbReference>
<dbReference type="InterPro" id="IPR008331">
    <property type="entry name" value="Ferritin_DPS_dom"/>
</dbReference>
<evidence type="ECO:0000256" key="4">
    <source>
        <dbReference type="ARBA" id="ARBA00022723"/>
    </source>
</evidence>
<dbReference type="EMBL" id="FQVM01000019">
    <property type="protein sequence ID" value="SHE94213.1"/>
    <property type="molecule type" value="Genomic_DNA"/>
</dbReference>
<keyword evidence="6 8" id="KW-0408">Iron</keyword>
<dbReference type="EC" id="1.16.3.2" evidence="9"/>
<dbReference type="GO" id="GO:0006826">
    <property type="term" value="P:iron ion transport"/>
    <property type="evidence" value="ECO:0007669"/>
    <property type="project" value="InterPro"/>
</dbReference>
<evidence type="ECO:0000256" key="1">
    <source>
        <dbReference type="ARBA" id="ARBA00002485"/>
    </source>
</evidence>
<dbReference type="InterPro" id="IPR041719">
    <property type="entry name" value="Ferritin_prok"/>
</dbReference>
<evidence type="ECO:0000256" key="7">
    <source>
        <dbReference type="ARBA" id="ARBA00048035"/>
    </source>
</evidence>
<dbReference type="SUPFAM" id="SSF47240">
    <property type="entry name" value="Ferritin-like"/>
    <property type="match status" value="1"/>
</dbReference>
<keyword evidence="4 8" id="KW-0479">Metal-binding</keyword>
<feature type="binding site" evidence="8">
    <location>
        <position position="17"/>
    </location>
    <ligand>
        <name>Fe cation</name>
        <dbReference type="ChEBI" id="CHEBI:24875"/>
        <label>1</label>
    </ligand>
</feature>
<dbReference type="AlphaFoldDB" id="A0A1M4XLT6"/>
<name>A0A1M4XLT6_9CLOT</name>
<dbReference type="InterPro" id="IPR009078">
    <property type="entry name" value="Ferritin-like_SF"/>
</dbReference>
<feature type="binding site" evidence="8">
    <location>
        <position position="53"/>
    </location>
    <ligand>
        <name>Fe cation</name>
        <dbReference type="ChEBI" id="CHEBI:24875"/>
        <label>1</label>
    </ligand>
</feature>
<dbReference type="RefSeq" id="WP_072896684.1">
    <property type="nucleotide sequence ID" value="NZ_FQVM01000019.1"/>
</dbReference>